<evidence type="ECO:0000313" key="2">
    <source>
        <dbReference type="Proteomes" id="UP000008387"/>
    </source>
</evidence>
<evidence type="ECO:0000313" key="1">
    <source>
        <dbReference type="EMBL" id="CCB79074.1"/>
    </source>
</evidence>
<accession>F8KQS0</accession>
<dbReference type="Proteomes" id="UP000008387">
    <property type="component" value="Chromosome"/>
</dbReference>
<dbReference type="EMBL" id="FR871757">
    <property type="protein sequence ID" value="CCB79074.1"/>
    <property type="molecule type" value="Genomic_DNA"/>
</dbReference>
<protein>
    <submittedName>
        <fullName evidence="1">Uncharacterized protein</fullName>
    </submittedName>
</protein>
<dbReference type="STRING" id="1002804.HBZC1_00880"/>
<sequence length="615" mass="69746">MCKMKRLHAKQSLSKSGEYRSNPKFLRTLKCLLILWGLCLACLVAKGKEINWQALLEQNHILGKVVKSVDEGPDFKVLVVDHKGKWEAWWVDKQSLKLANQRPSDYPYGADPTYDAIWAHNQAIPTQIIKMWNLFYTGPYATMREDMDVSYFKKALLSLKPLKGTDWKSVTFDGPSVWLIDENTTQAIEVMQAFGDNATLFNQINARTQALSAKNTPLLFGSFFQVLPKPCLDHFPSANPKAPDLYLVLNFDNSDLHYTNLYQRTKEILDKFPTIVKRYRVHVFALERDISYCDTQEMSDKPDPYGNYNTFDQAHPPCETLFKTYQQLKEQFHATSIKGACEVPDGQLAEEPKGSIKVADTGRGWETFLFGIAEKHDETPGYIDNNNPTPYIYNPKIGLISARDFLKSLDTPMGNKPPKKAQGLSAYKVVKKASLTHAPFQIALLQDKQSHEQSAWLYSPQAKLWFKPGRVRKLHKNDQTLLSDFREEASSYNYVKTYAKPLKTFFSKAHRIDLVPKNAKRDFYVIMSFSYTDYGLTASEDTTTDLDSQILAKVKQGDAVHIILVGSLAQLPTNDCGDTVCDDGELDWVASTCFNKVSRAHGLAAKLEAFKGCYL</sequence>
<proteinExistence type="predicted"/>
<name>F8KQS0_HELBC</name>
<keyword evidence="2" id="KW-1185">Reference proteome</keyword>
<dbReference type="AlphaFoldDB" id="F8KQS0"/>
<dbReference type="KEGG" id="hbi:HBZC1_00880"/>
<reference evidence="1 2" key="1">
    <citation type="journal article" date="2011" name="J. Bacteriol.">
        <title>Genome sequence of Helicobacter bizzozeronii strain CIII-1, an isolate from human gastric mucosa.</title>
        <authorList>
            <person name="Schott T."/>
            <person name="Rossi M."/>
            <person name="Hanninen M.L."/>
        </authorList>
    </citation>
    <scope>NUCLEOTIDE SEQUENCE [LARGE SCALE GENOMIC DNA]</scope>
    <source>
        <strain evidence="1 2">CIII-1</strain>
    </source>
</reference>
<organism evidence="1 2">
    <name type="scientific">Helicobacter bizzozeronii (strain CIII-1)</name>
    <dbReference type="NCBI Taxonomy" id="1002804"/>
    <lineage>
        <taxon>Bacteria</taxon>
        <taxon>Pseudomonadati</taxon>
        <taxon>Campylobacterota</taxon>
        <taxon>Epsilonproteobacteria</taxon>
        <taxon>Campylobacterales</taxon>
        <taxon>Helicobacteraceae</taxon>
        <taxon>Helicobacter</taxon>
    </lineage>
</organism>
<dbReference type="HOGENOM" id="CLU_443964_0_0_7"/>
<gene>
    <name evidence="1" type="ordered locus">HBZC1_00880</name>
</gene>